<name>W6YAL0_COCC2</name>
<keyword evidence="2" id="KW-1185">Reference proteome</keyword>
<dbReference type="GeneID" id="19152489"/>
<dbReference type="HOGENOM" id="CLU_2849340_0_0_1"/>
<gene>
    <name evidence="1" type="ORF">COCCADRAFT_88103</name>
</gene>
<dbReference type="AlphaFoldDB" id="W6YAL0"/>
<sequence length="67" mass="7777">MVDYFAYTHTHGGSSNNNTHAKTPRIPPRERVYQCITGYSACSRVDKDERRLEARYLLADEEEKNLT</sequence>
<proteinExistence type="predicted"/>
<dbReference type="RefSeq" id="XP_007709232.1">
    <property type="nucleotide sequence ID" value="XM_007711042.1"/>
</dbReference>
<dbReference type="KEGG" id="bze:COCCADRAFT_88103"/>
<organism evidence="1 2">
    <name type="scientific">Cochliobolus carbonum (strain 26-R-13)</name>
    <name type="common">Maize leaf spot fungus</name>
    <name type="synonym">Bipolaris zeicola</name>
    <dbReference type="NCBI Taxonomy" id="930089"/>
    <lineage>
        <taxon>Eukaryota</taxon>
        <taxon>Fungi</taxon>
        <taxon>Dikarya</taxon>
        <taxon>Ascomycota</taxon>
        <taxon>Pezizomycotina</taxon>
        <taxon>Dothideomycetes</taxon>
        <taxon>Pleosporomycetidae</taxon>
        <taxon>Pleosporales</taxon>
        <taxon>Pleosporineae</taxon>
        <taxon>Pleosporaceae</taxon>
        <taxon>Bipolaris</taxon>
    </lineage>
</organism>
<dbReference type="Proteomes" id="UP000053841">
    <property type="component" value="Unassembled WGS sequence"/>
</dbReference>
<protein>
    <submittedName>
        <fullName evidence="1">Uncharacterized protein</fullName>
    </submittedName>
</protein>
<evidence type="ECO:0000313" key="2">
    <source>
        <dbReference type="Proteomes" id="UP000053841"/>
    </source>
</evidence>
<reference evidence="1 2" key="1">
    <citation type="journal article" date="2013" name="PLoS Genet.">
        <title>Comparative genome structure, secondary metabolite, and effector coding capacity across Cochliobolus pathogens.</title>
        <authorList>
            <person name="Condon B.J."/>
            <person name="Leng Y."/>
            <person name="Wu D."/>
            <person name="Bushley K.E."/>
            <person name="Ohm R.A."/>
            <person name="Otillar R."/>
            <person name="Martin J."/>
            <person name="Schackwitz W."/>
            <person name="Grimwood J."/>
            <person name="MohdZainudin N."/>
            <person name="Xue C."/>
            <person name="Wang R."/>
            <person name="Manning V.A."/>
            <person name="Dhillon B."/>
            <person name="Tu Z.J."/>
            <person name="Steffenson B.J."/>
            <person name="Salamov A."/>
            <person name="Sun H."/>
            <person name="Lowry S."/>
            <person name="LaButti K."/>
            <person name="Han J."/>
            <person name="Copeland A."/>
            <person name="Lindquist E."/>
            <person name="Barry K."/>
            <person name="Schmutz J."/>
            <person name="Baker S.E."/>
            <person name="Ciuffetti L.M."/>
            <person name="Grigoriev I.V."/>
            <person name="Zhong S."/>
            <person name="Turgeon B.G."/>
        </authorList>
    </citation>
    <scope>NUCLEOTIDE SEQUENCE [LARGE SCALE GENOMIC DNA]</scope>
    <source>
        <strain evidence="1 2">26-R-13</strain>
    </source>
</reference>
<evidence type="ECO:0000313" key="1">
    <source>
        <dbReference type="EMBL" id="EUC36437.1"/>
    </source>
</evidence>
<dbReference type="EMBL" id="KI964561">
    <property type="protein sequence ID" value="EUC36437.1"/>
    <property type="molecule type" value="Genomic_DNA"/>
</dbReference>
<accession>W6YAL0</accession>